<dbReference type="GO" id="GO:0020037">
    <property type="term" value="F:heme binding"/>
    <property type="evidence" value="ECO:0007669"/>
    <property type="project" value="TreeGrafter"/>
</dbReference>
<feature type="transmembrane region" description="Helical" evidence="12">
    <location>
        <begin position="349"/>
        <end position="368"/>
    </location>
</feature>
<evidence type="ECO:0000256" key="7">
    <source>
        <dbReference type="ARBA" id="ARBA00022723"/>
    </source>
</evidence>
<keyword evidence="3 12" id="KW-0813">Transport</keyword>
<dbReference type="OrthoDB" id="9807042at2"/>
<dbReference type="PANTHER" id="PTHR30365">
    <property type="entry name" value="CYTOCHROME D UBIQUINOL OXIDASE"/>
    <property type="match status" value="1"/>
</dbReference>
<evidence type="ECO:0000256" key="11">
    <source>
        <dbReference type="ARBA" id="ARBA00023136"/>
    </source>
</evidence>
<keyword evidence="6 12" id="KW-0812">Transmembrane</keyword>
<evidence type="ECO:0000256" key="1">
    <source>
        <dbReference type="ARBA" id="ARBA00004651"/>
    </source>
</evidence>
<feature type="transmembrane region" description="Helical" evidence="12">
    <location>
        <begin position="132"/>
        <end position="154"/>
    </location>
</feature>
<keyword evidence="10 12" id="KW-0408">Iron</keyword>
<evidence type="ECO:0000256" key="2">
    <source>
        <dbReference type="ARBA" id="ARBA00009819"/>
    </source>
</evidence>
<name>A0A4V2YDL5_9ACTN</name>
<dbReference type="RefSeq" id="WP_132514902.1">
    <property type="nucleotide sequence ID" value="NZ_SMKP01000116.1"/>
</dbReference>
<dbReference type="AlphaFoldDB" id="A0A4V2YDL5"/>
<comment type="subcellular location">
    <subcellularLocation>
        <location evidence="1">Cell membrane</location>
        <topology evidence="1">Multi-pass membrane protein</topology>
    </subcellularLocation>
</comment>
<comment type="caution">
    <text evidence="13">The sequence shown here is derived from an EMBL/GenBank/DDBJ whole genome shotgun (WGS) entry which is preliminary data.</text>
</comment>
<sequence length="443" mass="48014">MDTLDLARLQFAVTTGVHWLFVILTLGLVPLVAIMQTRSLRERDRVRRAALVRMTRFWGQIYVINYALGIVTGLVMEFQFGMVWSGLGTYAGNVFGAPLALETLIAFFAESTFLGMWIFGWDSLRPGLHVTLIWLVTATAYASAFWVLVANGYMQAPVGSVVRDGVAYLTDFGALLTNPSALVALAHVSLAALLTGGLFIAGVSAHHLRRGRQNFRGPLRTGVLVAAVTTFPLYAAGGLQYPIIAATQPAKLAMMDEPGWVLWGQYVMIGLGYLLGILALAAFLVVFREPLLRRRTPAVVAVALTAYPAGEYFGGFLFNEPGPYRGPIYLLWVLIMGVVLLLRPVGPLLRLLPILIPLPFVASVGGWISREIGRQPWIVFGQLTTAQALSPGLARTMMISSLAAFVVVLGALAVTNWVLIARTVRRGLDPAPTEPAAEPVPAF</sequence>
<feature type="transmembrane region" description="Helical" evidence="12">
    <location>
        <begin position="397"/>
        <end position="419"/>
    </location>
</feature>
<dbReference type="InterPro" id="IPR002585">
    <property type="entry name" value="Cyt-d_ubiquinol_oxidase_su_1"/>
</dbReference>
<dbReference type="PIRSF" id="PIRSF006446">
    <property type="entry name" value="Cyt_quinol_oxidase_1"/>
    <property type="match status" value="1"/>
</dbReference>
<gene>
    <name evidence="13" type="ORF">E1294_33070</name>
</gene>
<accession>A0A4V2YDL5</accession>
<keyword evidence="7 12" id="KW-0479">Metal-binding</keyword>
<dbReference type="GO" id="GO:0019646">
    <property type="term" value="P:aerobic electron transport chain"/>
    <property type="evidence" value="ECO:0007669"/>
    <property type="project" value="InterPro"/>
</dbReference>
<comment type="caution">
    <text evidence="12">Lacks conserved residue(s) required for the propagation of feature annotation.</text>
</comment>
<evidence type="ECO:0000313" key="14">
    <source>
        <dbReference type="Proteomes" id="UP000294543"/>
    </source>
</evidence>
<dbReference type="GO" id="GO:0046872">
    <property type="term" value="F:metal ion binding"/>
    <property type="evidence" value="ECO:0007669"/>
    <property type="project" value="UniProtKB-UniRule"/>
</dbReference>
<protein>
    <submittedName>
        <fullName evidence="13">Cytochrome ubiquinol oxidase subunit I</fullName>
    </submittedName>
</protein>
<evidence type="ECO:0000256" key="6">
    <source>
        <dbReference type="ARBA" id="ARBA00022692"/>
    </source>
</evidence>
<evidence type="ECO:0000256" key="3">
    <source>
        <dbReference type="ARBA" id="ARBA00022448"/>
    </source>
</evidence>
<feature type="transmembrane region" description="Helical" evidence="12">
    <location>
        <begin position="222"/>
        <end position="243"/>
    </location>
</feature>
<feature type="transmembrane region" description="Helical" evidence="12">
    <location>
        <begin position="298"/>
        <end position="318"/>
    </location>
</feature>
<keyword evidence="9 12" id="KW-1133">Transmembrane helix</keyword>
<keyword evidence="5 12" id="KW-0349">Heme</keyword>
<proteinExistence type="inferred from homology"/>
<feature type="transmembrane region" description="Helical" evidence="12">
    <location>
        <begin position="181"/>
        <end position="201"/>
    </location>
</feature>
<evidence type="ECO:0000256" key="9">
    <source>
        <dbReference type="ARBA" id="ARBA00022989"/>
    </source>
</evidence>
<feature type="transmembrane region" description="Helical" evidence="12">
    <location>
        <begin position="57"/>
        <end position="76"/>
    </location>
</feature>
<keyword evidence="4 12" id="KW-1003">Cell membrane</keyword>
<keyword evidence="14" id="KW-1185">Reference proteome</keyword>
<feature type="transmembrane region" description="Helical" evidence="12">
    <location>
        <begin position="96"/>
        <end position="120"/>
    </location>
</feature>
<evidence type="ECO:0000256" key="10">
    <source>
        <dbReference type="ARBA" id="ARBA00023004"/>
    </source>
</evidence>
<keyword evidence="8 12" id="KW-0249">Electron transport</keyword>
<dbReference type="Pfam" id="PF01654">
    <property type="entry name" value="Cyt_bd_oxida_I"/>
    <property type="match status" value="2"/>
</dbReference>
<comment type="similarity">
    <text evidence="2 12">Belongs to the cytochrome ubiquinol oxidase subunit 1 family.</text>
</comment>
<feature type="transmembrane region" description="Helical" evidence="12">
    <location>
        <begin position="16"/>
        <end position="36"/>
    </location>
</feature>
<evidence type="ECO:0000313" key="13">
    <source>
        <dbReference type="EMBL" id="TDD15886.1"/>
    </source>
</evidence>
<dbReference type="Proteomes" id="UP000294543">
    <property type="component" value="Unassembled WGS sequence"/>
</dbReference>
<dbReference type="PANTHER" id="PTHR30365:SF15">
    <property type="entry name" value="CYTOCHROME BD UBIQUINOL OXIDASE SUBUNIT 1"/>
    <property type="match status" value="1"/>
</dbReference>
<organism evidence="13 14">
    <name type="scientific">Nonomuraea diastatica</name>
    <dbReference type="NCBI Taxonomy" id="1848329"/>
    <lineage>
        <taxon>Bacteria</taxon>
        <taxon>Bacillati</taxon>
        <taxon>Actinomycetota</taxon>
        <taxon>Actinomycetes</taxon>
        <taxon>Streptosporangiales</taxon>
        <taxon>Streptosporangiaceae</taxon>
        <taxon>Nonomuraea</taxon>
    </lineage>
</organism>
<dbReference type="GO" id="GO:0016682">
    <property type="term" value="F:oxidoreductase activity, acting on diphenols and related substances as donors, oxygen as acceptor"/>
    <property type="evidence" value="ECO:0007669"/>
    <property type="project" value="TreeGrafter"/>
</dbReference>
<keyword evidence="11 12" id="KW-0472">Membrane</keyword>
<evidence type="ECO:0000256" key="8">
    <source>
        <dbReference type="ARBA" id="ARBA00022982"/>
    </source>
</evidence>
<dbReference type="GO" id="GO:0009055">
    <property type="term" value="F:electron transfer activity"/>
    <property type="evidence" value="ECO:0007669"/>
    <property type="project" value="UniProtKB-UniRule"/>
</dbReference>
<dbReference type="GO" id="GO:0005886">
    <property type="term" value="C:plasma membrane"/>
    <property type="evidence" value="ECO:0007669"/>
    <property type="project" value="UniProtKB-SubCell"/>
</dbReference>
<feature type="transmembrane region" description="Helical" evidence="12">
    <location>
        <begin position="263"/>
        <end position="286"/>
    </location>
</feature>
<evidence type="ECO:0000256" key="4">
    <source>
        <dbReference type="ARBA" id="ARBA00022475"/>
    </source>
</evidence>
<feature type="transmembrane region" description="Helical" evidence="12">
    <location>
        <begin position="324"/>
        <end position="342"/>
    </location>
</feature>
<reference evidence="13 14" key="1">
    <citation type="submission" date="2019-03" db="EMBL/GenBank/DDBJ databases">
        <title>Draft genome sequences of novel Actinobacteria.</title>
        <authorList>
            <person name="Sahin N."/>
            <person name="Ay H."/>
            <person name="Saygin H."/>
        </authorList>
    </citation>
    <scope>NUCLEOTIDE SEQUENCE [LARGE SCALE GENOMIC DNA]</scope>
    <source>
        <strain evidence="13 14">KC712</strain>
    </source>
</reference>
<evidence type="ECO:0000256" key="5">
    <source>
        <dbReference type="ARBA" id="ARBA00022617"/>
    </source>
</evidence>
<dbReference type="EMBL" id="SMKP01000116">
    <property type="protein sequence ID" value="TDD15886.1"/>
    <property type="molecule type" value="Genomic_DNA"/>
</dbReference>
<dbReference type="GO" id="GO:0070069">
    <property type="term" value="C:cytochrome complex"/>
    <property type="evidence" value="ECO:0007669"/>
    <property type="project" value="UniProtKB-UniRule"/>
</dbReference>
<evidence type="ECO:0000256" key="12">
    <source>
        <dbReference type="PIRNR" id="PIRNR006446"/>
    </source>
</evidence>